<evidence type="ECO:0000313" key="1">
    <source>
        <dbReference type="EMBL" id="MBK1620748.1"/>
    </source>
</evidence>
<dbReference type="Proteomes" id="UP001138768">
    <property type="component" value="Unassembled WGS sequence"/>
</dbReference>
<keyword evidence="2" id="KW-1185">Reference proteome</keyword>
<gene>
    <name evidence="1" type="ORF">CKO42_20400</name>
</gene>
<name>A0A9X0WD13_9GAMM</name>
<proteinExistence type="predicted"/>
<accession>A0A9X0WD13</accession>
<organism evidence="1 2">
    <name type="scientific">Lamprobacter modestohalophilus</name>
    <dbReference type="NCBI Taxonomy" id="1064514"/>
    <lineage>
        <taxon>Bacteria</taxon>
        <taxon>Pseudomonadati</taxon>
        <taxon>Pseudomonadota</taxon>
        <taxon>Gammaproteobacteria</taxon>
        <taxon>Chromatiales</taxon>
        <taxon>Chromatiaceae</taxon>
        <taxon>Lamprobacter</taxon>
    </lineage>
</organism>
<sequence length="146" mass="16656">MSRQDRSLSSRELLNRIGLDEETPNSLLQEDSLDALLGDLEGDLSAVLLERYRLLNQRHAFKPGDRVCWKPGLKNRRLPAYGTPAVVLEVLDPPITDGETESGSTYFREPLSLVLGLFWDREPGRGDFVIFHFDGRRFEPFDPKRA</sequence>
<comment type="caution">
    <text evidence="1">The sequence shown here is derived from an EMBL/GenBank/DDBJ whole genome shotgun (WGS) entry which is preliminary data.</text>
</comment>
<reference evidence="1 2" key="1">
    <citation type="journal article" date="2020" name="Microorganisms">
        <title>Osmotic Adaptation and Compatible Solute Biosynthesis of Phototrophic Bacteria as Revealed from Genome Analyses.</title>
        <authorList>
            <person name="Imhoff J.F."/>
            <person name="Rahn T."/>
            <person name="Kunzel S."/>
            <person name="Keller A."/>
            <person name="Neulinger S.C."/>
        </authorList>
    </citation>
    <scope>NUCLEOTIDE SEQUENCE [LARGE SCALE GENOMIC DNA]</scope>
    <source>
        <strain evidence="1 2">DSM 25653</strain>
    </source>
</reference>
<dbReference type="EMBL" id="NRRY01000047">
    <property type="protein sequence ID" value="MBK1620748.1"/>
    <property type="molecule type" value="Genomic_DNA"/>
</dbReference>
<protein>
    <submittedName>
        <fullName evidence="1">Uncharacterized protein</fullName>
    </submittedName>
</protein>
<dbReference type="RefSeq" id="WP_200248093.1">
    <property type="nucleotide sequence ID" value="NZ_NRRY01000047.1"/>
</dbReference>
<evidence type="ECO:0000313" key="2">
    <source>
        <dbReference type="Proteomes" id="UP001138768"/>
    </source>
</evidence>
<dbReference type="AlphaFoldDB" id="A0A9X0WD13"/>